<organism evidence="2 3">
    <name type="scientific">Plakobranchus ocellatus</name>
    <dbReference type="NCBI Taxonomy" id="259542"/>
    <lineage>
        <taxon>Eukaryota</taxon>
        <taxon>Metazoa</taxon>
        <taxon>Spiralia</taxon>
        <taxon>Lophotrochozoa</taxon>
        <taxon>Mollusca</taxon>
        <taxon>Gastropoda</taxon>
        <taxon>Heterobranchia</taxon>
        <taxon>Euthyneura</taxon>
        <taxon>Panpulmonata</taxon>
        <taxon>Sacoglossa</taxon>
        <taxon>Placobranchoidea</taxon>
        <taxon>Plakobranchidae</taxon>
        <taxon>Plakobranchus</taxon>
    </lineage>
</organism>
<keyword evidence="3" id="KW-1185">Reference proteome</keyword>
<sequence>MKRRRRRRRRRRSKRMSWRKMRWRRISRRGKGWRGGGAERRRGRRNTSPMTSSCIQLLLSPWMFQKSLKVLSVSLVEGGNLLNLPLGTMALIQRLHSSGGLLVLTPRIANV</sequence>
<evidence type="ECO:0000313" key="2">
    <source>
        <dbReference type="EMBL" id="GFN89033.1"/>
    </source>
</evidence>
<reference evidence="2 3" key="1">
    <citation type="journal article" date="2021" name="Elife">
        <title>Chloroplast acquisition without the gene transfer in kleptoplastic sea slugs, Plakobranchus ocellatus.</title>
        <authorList>
            <person name="Maeda T."/>
            <person name="Takahashi S."/>
            <person name="Yoshida T."/>
            <person name="Shimamura S."/>
            <person name="Takaki Y."/>
            <person name="Nagai Y."/>
            <person name="Toyoda A."/>
            <person name="Suzuki Y."/>
            <person name="Arimoto A."/>
            <person name="Ishii H."/>
            <person name="Satoh N."/>
            <person name="Nishiyama T."/>
            <person name="Hasebe M."/>
            <person name="Maruyama T."/>
            <person name="Minagawa J."/>
            <person name="Obokata J."/>
            <person name="Shigenobu S."/>
        </authorList>
    </citation>
    <scope>NUCLEOTIDE SEQUENCE [LARGE SCALE GENOMIC DNA]</scope>
</reference>
<dbReference type="Proteomes" id="UP000735302">
    <property type="component" value="Unassembled WGS sequence"/>
</dbReference>
<protein>
    <submittedName>
        <fullName evidence="2">Uncharacterized protein</fullName>
    </submittedName>
</protein>
<feature type="region of interest" description="Disordered" evidence="1">
    <location>
        <begin position="29"/>
        <end position="50"/>
    </location>
</feature>
<feature type="region of interest" description="Disordered" evidence="1">
    <location>
        <begin position="1"/>
        <end position="20"/>
    </location>
</feature>
<evidence type="ECO:0000256" key="1">
    <source>
        <dbReference type="SAM" id="MobiDB-lite"/>
    </source>
</evidence>
<name>A0AAV3Z4U3_9GAST</name>
<gene>
    <name evidence="2" type="ORF">PoB_001553900</name>
</gene>
<accession>A0AAV3Z4U3</accession>
<evidence type="ECO:0000313" key="3">
    <source>
        <dbReference type="Proteomes" id="UP000735302"/>
    </source>
</evidence>
<dbReference type="EMBL" id="BLXT01001907">
    <property type="protein sequence ID" value="GFN89033.1"/>
    <property type="molecule type" value="Genomic_DNA"/>
</dbReference>
<proteinExistence type="predicted"/>
<dbReference type="AlphaFoldDB" id="A0AAV3Z4U3"/>
<comment type="caution">
    <text evidence="2">The sequence shown here is derived from an EMBL/GenBank/DDBJ whole genome shotgun (WGS) entry which is preliminary data.</text>
</comment>